<dbReference type="GO" id="GO:0005524">
    <property type="term" value="F:ATP binding"/>
    <property type="evidence" value="ECO:0007669"/>
    <property type="project" value="UniProtKB-KW"/>
</dbReference>
<dbReference type="EMBL" id="SEWT01000002">
    <property type="protein sequence ID" value="RYU34736.1"/>
    <property type="molecule type" value="Genomic_DNA"/>
</dbReference>
<dbReference type="PROSITE" id="PS00211">
    <property type="entry name" value="ABC_TRANSPORTER_1"/>
    <property type="match status" value="1"/>
</dbReference>
<dbReference type="InterPro" id="IPR053521">
    <property type="entry name" value="McjB-like"/>
</dbReference>
<dbReference type="AlphaFoldDB" id="A0A4U3M1S8"/>
<keyword evidence="6" id="KW-0067">ATP-binding</keyword>
<keyword evidence="2" id="KW-0813">Transport</keyword>
<dbReference type="InterPro" id="IPR003439">
    <property type="entry name" value="ABC_transporter-like_ATP-bd"/>
</dbReference>
<dbReference type="Gene3D" id="1.20.1560.10">
    <property type="entry name" value="ABC transporter type 1, transmembrane domain"/>
    <property type="match status" value="1"/>
</dbReference>
<keyword evidence="3" id="KW-1003">Cell membrane</keyword>
<evidence type="ECO:0000256" key="5">
    <source>
        <dbReference type="ARBA" id="ARBA00022741"/>
    </source>
</evidence>
<keyword evidence="7 9" id="KW-1133">Transmembrane helix</keyword>
<evidence type="ECO:0000256" key="6">
    <source>
        <dbReference type="ARBA" id="ARBA00022840"/>
    </source>
</evidence>
<evidence type="ECO:0000256" key="1">
    <source>
        <dbReference type="ARBA" id="ARBA00004651"/>
    </source>
</evidence>
<evidence type="ECO:0000259" key="10">
    <source>
        <dbReference type="PROSITE" id="PS50893"/>
    </source>
</evidence>
<evidence type="ECO:0000313" key="12">
    <source>
        <dbReference type="EMBL" id="RYU34736.1"/>
    </source>
</evidence>
<sequence>MNIQLFPEQIDPVSFSARFLARLSLILSAPLNWMSPGRIEKILVKLIKNNPPASEKQVKIARNAVCIVSSRCRSQEGCLRRSLAVVIVLWLQRKSVSWCTGYAQEPFRAHAWIELNECPIGEPVEVQIYSKAICVPHRSNDILRKESYLKKIKQENIERKKKESEIVNPEDHTPSVNIRSLFALAKGHNWEFICVGILGLISAALTLAQPNLVANLIDQSNTGIKINSSLGILIVVLILSTILTAVQYYLLQIIGEGVVFKARKSLISHLLRLPIHEYDTRSVGDLLSRVSGDSSKLRMALIQVSIALSSGFLVVVGAAIGMILRDSLLFFMALSTVCVSFIGTIIMSKAIQKASFSAQKELGKLSGDIERDLHAIRTIRATNATDKEEEKSKLQAERLRNIGIRLAKIQAFMTPISNMTLQLSGLIVLGIGGYRVSIGLMSVADLIAFALLLYTMIGPIGQVFNAFGGVGESLGAFARIRELLELALESDYDVTPAIPPSSNLITEETAVYFEKISFGYNKMKFGSDPKEKEDSMILKEVTLRAEKGKRTAIVGPSGAGKSTLLQLIERFYDPDSGKIFVQGKDYRHYSREELRNFITYVEQDAPVISGTLRDNLLLGNSKISDSNCIEVLEEVNLHHLLDRNSKGLDMQVGESGANLSGGERQRLAMARSLLSSAEIVLLDELTSNLDSLNELGMKKAVDKLKGKKTVIVVAHRLSTVIDSDIIYVLEHGRVVGSGNHNELIDTVPLYRELAKEQFVDREL</sequence>
<evidence type="ECO:0000256" key="3">
    <source>
        <dbReference type="ARBA" id="ARBA00022475"/>
    </source>
</evidence>
<feature type="transmembrane region" description="Helical" evidence="9">
    <location>
        <begin position="329"/>
        <end position="347"/>
    </location>
</feature>
<dbReference type="InterPro" id="IPR039421">
    <property type="entry name" value="Type_1_exporter"/>
</dbReference>
<gene>
    <name evidence="12" type="ORF">EU507_04535</name>
    <name evidence="13" type="ORF">EY666_11545</name>
</gene>
<organism evidence="13 15">
    <name type="scientific">Enterococcus faecalis</name>
    <name type="common">Streptococcus faecalis</name>
    <dbReference type="NCBI Taxonomy" id="1351"/>
    <lineage>
        <taxon>Bacteria</taxon>
        <taxon>Bacillati</taxon>
        <taxon>Bacillota</taxon>
        <taxon>Bacilli</taxon>
        <taxon>Lactobacillales</taxon>
        <taxon>Enterococcaceae</taxon>
        <taxon>Enterococcus</taxon>
    </lineage>
</organism>
<accession>A0A4U3M1S8</accession>
<evidence type="ECO:0000256" key="9">
    <source>
        <dbReference type="SAM" id="Phobius"/>
    </source>
</evidence>
<dbReference type="Pfam" id="PF00005">
    <property type="entry name" value="ABC_tran"/>
    <property type="match status" value="1"/>
</dbReference>
<dbReference type="PANTHER" id="PTHR43394">
    <property type="entry name" value="ATP-DEPENDENT PERMEASE MDL1, MITOCHONDRIAL"/>
    <property type="match status" value="1"/>
</dbReference>
<evidence type="ECO:0000313" key="15">
    <source>
        <dbReference type="Proteomes" id="UP000305511"/>
    </source>
</evidence>
<dbReference type="InterPro" id="IPR036640">
    <property type="entry name" value="ABC1_TM_sf"/>
</dbReference>
<feature type="transmembrane region" description="Helical" evidence="9">
    <location>
        <begin position="228"/>
        <end position="251"/>
    </location>
</feature>
<evidence type="ECO:0000256" key="7">
    <source>
        <dbReference type="ARBA" id="ARBA00022989"/>
    </source>
</evidence>
<name>A0A4U3M1S8_ENTFL</name>
<reference evidence="13 15" key="1">
    <citation type="submission" date="2019-02" db="EMBL/GenBank/DDBJ databases">
        <title>Bacteria dissemination in different level of health care in South Africa: the effectiveness of infections prevention and control.</title>
        <authorList>
            <person name="Shobo C."/>
            <person name="Amoako D.G."/>
            <person name="Allam M."/>
            <person name="Ismail A."/>
            <person name="Bester L.A."/>
            <person name="Essack S.Y."/>
        </authorList>
    </citation>
    <scope>NUCLEOTIDE SEQUENCE [LARGE SCALE GENOMIC DNA]</scope>
    <source>
        <strain evidence="13 15">2SIL2</strain>
    </source>
</reference>
<dbReference type="Gene3D" id="3.40.50.300">
    <property type="entry name" value="P-loop containing nucleotide triphosphate hydrolases"/>
    <property type="match status" value="1"/>
</dbReference>
<feature type="transmembrane region" description="Helical" evidence="9">
    <location>
        <begin position="299"/>
        <end position="323"/>
    </location>
</feature>
<feature type="transmembrane region" description="Helical" evidence="9">
    <location>
        <begin position="438"/>
        <end position="457"/>
    </location>
</feature>
<protein>
    <submittedName>
        <fullName evidence="13">Lasso peptide biosynthesis B2 protein</fullName>
    </submittedName>
</protein>
<dbReference type="GO" id="GO:0016887">
    <property type="term" value="F:ATP hydrolysis activity"/>
    <property type="evidence" value="ECO:0007669"/>
    <property type="project" value="InterPro"/>
</dbReference>
<reference evidence="12 14" key="2">
    <citation type="submission" date="2019-02" db="EMBL/GenBank/DDBJ databases">
        <title>From farm to fork: dissemination of Tn554::fexA-optrA in linezolid-resistant Enterococcus faecalis clones from chicken feces and meat in Tunisia.</title>
        <authorList>
            <person name="Tedim A.P."/>
            <person name="Elghaieb H."/>
            <person name="Abbassi M.S."/>
            <person name="Novais C."/>
            <person name="Hassen A."/>
            <person name="Peixe L."/>
            <person name="Freitas A.R."/>
        </authorList>
    </citation>
    <scope>NUCLEOTIDE SEQUENCE [LARGE SCALE GENOMIC DNA]</scope>
    <source>
        <strain evidence="12 14">728T</strain>
    </source>
</reference>
<dbReference type="GO" id="GO:0015421">
    <property type="term" value="F:ABC-type oligopeptide transporter activity"/>
    <property type="evidence" value="ECO:0007669"/>
    <property type="project" value="TreeGrafter"/>
</dbReference>
<comment type="subcellular location">
    <subcellularLocation>
        <location evidence="1">Cell membrane</location>
        <topology evidence="1">Multi-pass membrane protein</topology>
    </subcellularLocation>
</comment>
<dbReference type="SUPFAM" id="SSF90123">
    <property type="entry name" value="ABC transporter transmembrane region"/>
    <property type="match status" value="1"/>
</dbReference>
<dbReference type="InterPro" id="IPR032708">
    <property type="entry name" value="McjB_C"/>
</dbReference>
<dbReference type="InterPro" id="IPR011527">
    <property type="entry name" value="ABC1_TM_dom"/>
</dbReference>
<dbReference type="CDD" id="cd18551">
    <property type="entry name" value="ABC_6TM_LmrA_like"/>
    <property type="match status" value="1"/>
</dbReference>
<dbReference type="Proteomes" id="UP000292223">
    <property type="component" value="Unassembled WGS sequence"/>
</dbReference>
<feature type="transmembrane region" description="Helical" evidence="9">
    <location>
        <begin position="189"/>
        <end position="208"/>
    </location>
</feature>
<dbReference type="InterPro" id="IPR027417">
    <property type="entry name" value="P-loop_NTPase"/>
</dbReference>
<evidence type="ECO:0000259" key="11">
    <source>
        <dbReference type="PROSITE" id="PS50929"/>
    </source>
</evidence>
<evidence type="ECO:0000256" key="4">
    <source>
        <dbReference type="ARBA" id="ARBA00022692"/>
    </source>
</evidence>
<dbReference type="SMART" id="SM00382">
    <property type="entry name" value="AAA"/>
    <property type="match status" value="1"/>
</dbReference>
<dbReference type="RefSeq" id="WP_002407163.1">
    <property type="nucleotide sequence ID" value="NZ_AP027136.1"/>
</dbReference>
<dbReference type="Proteomes" id="UP000305511">
    <property type="component" value="Unassembled WGS sequence"/>
</dbReference>
<dbReference type="FunFam" id="3.40.50.300:FF:000854">
    <property type="entry name" value="Multidrug ABC transporter ATP-binding protein"/>
    <property type="match status" value="1"/>
</dbReference>
<comment type="caution">
    <text evidence="13">The sequence shown here is derived from an EMBL/GenBank/DDBJ whole genome shotgun (WGS) entry which is preliminary data.</text>
</comment>
<dbReference type="EMBL" id="SIYF01000282">
    <property type="protein sequence ID" value="TKK81127.1"/>
    <property type="molecule type" value="Genomic_DNA"/>
</dbReference>
<feature type="domain" description="ABC transporter" evidence="10">
    <location>
        <begin position="511"/>
        <end position="756"/>
    </location>
</feature>
<feature type="domain" description="ABC transmembrane type-1" evidence="11">
    <location>
        <begin position="195"/>
        <end position="472"/>
    </location>
</feature>
<evidence type="ECO:0000256" key="8">
    <source>
        <dbReference type="ARBA" id="ARBA00023136"/>
    </source>
</evidence>
<dbReference type="Pfam" id="PF13471">
    <property type="entry name" value="Transglut_core3"/>
    <property type="match status" value="1"/>
</dbReference>
<keyword evidence="4 9" id="KW-0812">Transmembrane</keyword>
<evidence type="ECO:0000313" key="13">
    <source>
        <dbReference type="EMBL" id="TKK81127.1"/>
    </source>
</evidence>
<keyword evidence="5" id="KW-0547">Nucleotide-binding</keyword>
<proteinExistence type="predicted"/>
<dbReference type="PROSITE" id="PS50929">
    <property type="entry name" value="ABC_TM1F"/>
    <property type="match status" value="1"/>
</dbReference>
<dbReference type="SUPFAM" id="SSF52540">
    <property type="entry name" value="P-loop containing nucleoside triphosphate hydrolases"/>
    <property type="match status" value="1"/>
</dbReference>
<dbReference type="InterPro" id="IPR017871">
    <property type="entry name" value="ABC_transporter-like_CS"/>
</dbReference>
<evidence type="ECO:0000256" key="2">
    <source>
        <dbReference type="ARBA" id="ARBA00022448"/>
    </source>
</evidence>
<dbReference type="PROSITE" id="PS50893">
    <property type="entry name" value="ABC_TRANSPORTER_2"/>
    <property type="match status" value="1"/>
</dbReference>
<evidence type="ECO:0000313" key="14">
    <source>
        <dbReference type="Proteomes" id="UP000292223"/>
    </source>
</evidence>
<dbReference type="Pfam" id="PF00664">
    <property type="entry name" value="ABC_membrane"/>
    <property type="match status" value="1"/>
</dbReference>
<feature type="transmembrane region" description="Helical" evidence="9">
    <location>
        <begin position="409"/>
        <end position="432"/>
    </location>
</feature>
<dbReference type="PANTHER" id="PTHR43394:SF1">
    <property type="entry name" value="ATP-BINDING CASSETTE SUB-FAMILY B MEMBER 10, MITOCHONDRIAL"/>
    <property type="match status" value="1"/>
</dbReference>
<keyword evidence="8 9" id="KW-0472">Membrane</keyword>
<dbReference type="GO" id="GO:0005886">
    <property type="term" value="C:plasma membrane"/>
    <property type="evidence" value="ECO:0007669"/>
    <property type="project" value="UniProtKB-SubCell"/>
</dbReference>
<dbReference type="NCBIfam" id="NF033537">
    <property type="entry name" value="lasso_biosyn_B2"/>
    <property type="match status" value="1"/>
</dbReference>
<dbReference type="InterPro" id="IPR003593">
    <property type="entry name" value="AAA+_ATPase"/>
</dbReference>